<dbReference type="Gene3D" id="2.60.40.1730">
    <property type="entry name" value="tricorn interacting facor f3 domain"/>
    <property type="match status" value="1"/>
</dbReference>
<sequence length="985" mass="112198">MVQRKLKWKLALFFYLILLNVFTKSLPIDRTTLPSTVLSDNVFTNIPMLEPPITQPSRSNEDTKDVQATNNITVSEKSITRNTLISEARPNQNVTQYAIEITVDGNTFSGRAVLYVDVGASEDSILFNLEDVDVNSVKGDIFTITNPIDVDYSHNNGILEVTPEVRANSHALIIEYSGSLENNGRGFHLGQYDSNTYIAMNLHPTHARRVFPCMDELTQASNTRISFTFNGLDAYTIVTNSKTQGNSNNEFTALPGPPYLWGMLAHNLENIVVPTPNVLLYGRPTLQGIQDSQASLAINSYFNFLNAWTDKDYFSIVTDQDGKMHIYVLPDLSREWHSLSVIGLWEGDVFMERSHSIKQRKVALVKIAEAMARQWFGYVIYPENWRYQWVISGLASYAAWDAIREFQHNPVSNDITMLDVDTLFVTEVIQESLLLDGYAGAQLLEPNDDIFDEDEVRYHVNGLLRLKAPAILRMLRFILGDEEHDFIKTAAQTLLYRRALDTINSHIFYDSIKSDWMHSGTDLINNLEDYLETWVHNTGYPVIFVSARPGGVLLTQERFGFTSVPEVNYKIPLTFTTSLDPNFDDEHIYPIEMMDQTKALDITLNSDSWILFNIQGQGYYRVNYADDLWENIIDALDDPDSREEIHPLNRATLVDDSLNLARAGKLKYDIAFEVVATMEHEKEYAVWKAFIRNMDFIRKRLEALVSSEDNLDPDIYIKMVRRVISRVEDEIGFDPDPRVSEAAMVTMTRGLVMEHACKSNYNPCVAAAVDWFYDSDSDEPTVNPDIPHEIRPAVYCTMVREGDDVVIDALYDRLEIEPTMYERIVILESLACSQNENFITSLLYDTIADDSPYNLEERNKIFAAVASSSFNNAFIAMHFMAERTIEIRNMYGGPEKLEELIFILADNMADEGQSADFQIWVNSLSSNLQDSEMAAKKAVERVTTHLVWNRAHLEDVYDWIAENNSPALTTSIILLLITVFVTLFN</sequence>
<dbReference type="PANTHER" id="PTHR11533:SF294">
    <property type="entry name" value="THYROTROPIN-RELEASING HORMONE-DEGRADING ECTOENZYME"/>
    <property type="match status" value="1"/>
</dbReference>
<keyword evidence="2" id="KW-0732">Signal</keyword>
<name>A0A6J1WTG5_GALME</name>
<dbReference type="KEGG" id="gmw:113515696"/>
<dbReference type="InterPro" id="IPR045357">
    <property type="entry name" value="Aminopeptidase_N-like_N"/>
</dbReference>
<protein>
    <submittedName>
        <fullName evidence="6">Aminopeptidase N-like isoform X1</fullName>
    </submittedName>
</protein>
<dbReference type="AlphaFoldDB" id="A0A6J1WTG5"/>
<dbReference type="GO" id="GO:0005615">
    <property type="term" value="C:extracellular space"/>
    <property type="evidence" value="ECO:0007669"/>
    <property type="project" value="TreeGrafter"/>
</dbReference>
<dbReference type="InterPro" id="IPR050344">
    <property type="entry name" value="Peptidase_M1_aminopeptidases"/>
</dbReference>
<dbReference type="Gene3D" id="1.25.50.20">
    <property type="match status" value="1"/>
</dbReference>
<reference evidence="6" key="1">
    <citation type="submission" date="2025-08" db="UniProtKB">
        <authorList>
            <consortium name="RefSeq"/>
        </authorList>
    </citation>
    <scope>IDENTIFICATION</scope>
    <source>
        <tissue evidence="6">Whole larvae</tissue>
    </source>
</reference>
<dbReference type="SUPFAM" id="SSF55486">
    <property type="entry name" value="Metalloproteases ('zincins'), catalytic domain"/>
    <property type="match status" value="1"/>
</dbReference>
<comment type="similarity">
    <text evidence="1">Belongs to the peptidase M1 family.</text>
</comment>
<feature type="signal peptide" evidence="2">
    <location>
        <begin position="1"/>
        <end position="25"/>
    </location>
</feature>
<dbReference type="GO" id="GO:0042277">
    <property type="term" value="F:peptide binding"/>
    <property type="evidence" value="ECO:0007669"/>
    <property type="project" value="TreeGrafter"/>
</dbReference>
<accession>A0A6J1WTG5</accession>
<evidence type="ECO:0000259" key="4">
    <source>
        <dbReference type="Pfam" id="PF17900"/>
    </source>
</evidence>
<dbReference type="InterPro" id="IPR042097">
    <property type="entry name" value="Aminopeptidase_N-like_N_sf"/>
</dbReference>
<dbReference type="InterPro" id="IPR024571">
    <property type="entry name" value="ERAP1-like_C_dom"/>
</dbReference>
<feature type="domain" description="ERAP1-like C-terminal" evidence="3">
    <location>
        <begin position="609"/>
        <end position="942"/>
    </location>
</feature>
<evidence type="ECO:0000313" key="6">
    <source>
        <dbReference type="RefSeq" id="XP_026755768.2"/>
    </source>
</evidence>
<dbReference type="InParanoid" id="A0A6J1WTG5"/>
<evidence type="ECO:0000256" key="1">
    <source>
        <dbReference type="ARBA" id="ARBA00010136"/>
    </source>
</evidence>
<dbReference type="Pfam" id="PF17900">
    <property type="entry name" value="Peptidase_M1_N"/>
    <property type="match status" value="1"/>
</dbReference>
<feature type="chain" id="PRO_5046141481" evidence="2">
    <location>
        <begin position="26"/>
        <end position="985"/>
    </location>
</feature>
<dbReference type="Gene3D" id="1.10.390.10">
    <property type="entry name" value="Neutral Protease Domain 2"/>
    <property type="match status" value="1"/>
</dbReference>
<dbReference type="GO" id="GO:0006508">
    <property type="term" value="P:proteolysis"/>
    <property type="evidence" value="ECO:0007669"/>
    <property type="project" value="TreeGrafter"/>
</dbReference>
<dbReference type="GO" id="GO:0070006">
    <property type="term" value="F:metalloaminopeptidase activity"/>
    <property type="evidence" value="ECO:0007669"/>
    <property type="project" value="TreeGrafter"/>
</dbReference>
<feature type="domain" description="Aminopeptidase N-like N-terminal" evidence="4">
    <location>
        <begin position="97"/>
        <end position="229"/>
    </location>
</feature>
<dbReference type="Proteomes" id="UP001652740">
    <property type="component" value="Unplaced"/>
</dbReference>
<dbReference type="GO" id="GO:0043171">
    <property type="term" value="P:peptide catabolic process"/>
    <property type="evidence" value="ECO:0007669"/>
    <property type="project" value="TreeGrafter"/>
</dbReference>
<dbReference type="GO" id="GO:0008270">
    <property type="term" value="F:zinc ion binding"/>
    <property type="evidence" value="ECO:0007669"/>
    <property type="project" value="TreeGrafter"/>
</dbReference>
<dbReference type="InterPro" id="IPR027268">
    <property type="entry name" value="Peptidase_M4/M1_CTD_sf"/>
</dbReference>
<evidence type="ECO:0000256" key="2">
    <source>
        <dbReference type="SAM" id="SignalP"/>
    </source>
</evidence>
<dbReference type="GeneID" id="113515696"/>
<proteinExistence type="inferred from homology"/>
<organism evidence="5 6">
    <name type="scientific">Galleria mellonella</name>
    <name type="common">Greater wax moth</name>
    <dbReference type="NCBI Taxonomy" id="7137"/>
    <lineage>
        <taxon>Eukaryota</taxon>
        <taxon>Metazoa</taxon>
        <taxon>Ecdysozoa</taxon>
        <taxon>Arthropoda</taxon>
        <taxon>Hexapoda</taxon>
        <taxon>Insecta</taxon>
        <taxon>Pterygota</taxon>
        <taxon>Neoptera</taxon>
        <taxon>Endopterygota</taxon>
        <taxon>Lepidoptera</taxon>
        <taxon>Glossata</taxon>
        <taxon>Ditrysia</taxon>
        <taxon>Pyraloidea</taxon>
        <taxon>Pyralidae</taxon>
        <taxon>Galleriinae</taxon>
        <taxon>Galleria</taxon>
    </lineage>
</organism>
<evidence type="ECO:0000313" key="5">
    <source>
        <dbReference type="Proteomes" id="UP001652740"/>
    </source>
</evidence>
<gene>
    <name evidence="6" type="primary">LOC113515696</name>
</gene>
<dbReference type="GO" id="GO:0005737">
    <property type="term" value="C:cytoplasm"/>
    <property type="evidence" value="ECO:0007669"/>
    <property type="project" value="TreeGrafter"/>
</dbReference>
<dbReference type="Pfam" id="PF11838">
    <property type="entry name" value="ERAP1_C"/>
    <property type="match status" value="1"/>
</dbReference>
<dbReference type="Gene3D" id="2.60.40.1910">
    <property type="match status" value="1"/>
</dbReference>
<dbReference type="RefSeq" id="XP_026755768.2">
    <property type="nucleotide sequence ID" value="XM_026899967.3"/>
</dbReference>
<dbReference type="SUPFAM" id="SSF63737">
    <property type="entry name" value="Leukotriene A4 hydrolase N-terminal domain"/>
    <property type="match status" value="1"/>
</dbReference>
<keyword evidence="5" id="KW-1185">Reference proteome</keyword>
<dbReference type="PANTHER" id="PTHR11533">
    <property type="entry name" value="PROTEASE M1 ZINC METALLOPROTEASE"/>
    <property type="match status" value="1"/>
</dbReference>
<evidence type="ECO:0000259" key="3">
    <source>
        <dbReference type="Pfam" id="PF11838"/>
    </source>
</evidence>
<dbReference type="GO" id="GO:0016020">
    <property type="term" value="C:membrane"/>
    <property type="evidence" value="ECO:0007669"/>
    <property type="project" value="TreeGrafter"/>
</dbReference>